<accession>A0AAE3CII4</accession>
<dbReference type="Pfam" id="PF12710">
    <property type="entry name" value="HAD"/>
    <property type="match status" value="1"/>
</dbReference>
<organism evidence="1 2">
    <name type="scientific">Igneacidithiobacillus copahuensis</name>
    <dbReference type="NCBI Taxonomy" id="2724909"/>
    <lineage>
        <taxon>Bacteria</taxon>
        <taxon>Pseudomonadati</taxon>
        <taxon>Pseudomonadota</taxon>
        <taxon>Acidithiobacillia</taxon>
        <taxon>Acidithiobacillales</taxon>
        <taxon>Acidithiobacillaceae</taxon>
        <taxon>Igneacidithiobacillus</taxon>
    </lineage>
</organism>
<dbReference type="Gene3D" id="3.40.50.1000">
    <property type="entry name" value="HAD superfamily/HAD-like"/>
    <property type="match status" value="1"/>
</dbReference>
<dbReference type="InterPro" id="IPR050582">
    <property type="entry name" value="HAD-like_SerB"/>
</dbReference>
<dbReference type="GO" id="GO:0000287">
    <property type="term" value="F:magnesium ion binding"/>
    <property type="evidence" value="ECO:0007669"/>
    <property type="project" value="TreeGrafter"/>
</dbReference>
<dbReference type="AlphaFoldDB" id="A0AAE3CII4"/>
<dbReference type="GO" id="GO:0036424">
    <property type="term" value="F:L-phosphoserine phosphatase activity"/>
    <property type="evidence" value="ECO:0007669"/>
    <property type="project" value="TreeGrafter"/>
</dbReference>
<dbReference type="PANTHER" id="PTHR43344">
    <property type="entry name" value="PHOSPHOSERINE PHOSPHATASE"/>
    <property type="match status" value="1"/>
</dbReference>
<dbReference type="InterPro" id="IPR036412">
    <property type="entry name" value="HAD-like_sf"/>
</dbReference>
<dbReference type="RefSeq" id="WP_215871496.1">
    <property type="nucleotide sequence ID" value="NZ_JAAXYO010000028.1"/>
</dbReference>
<keyword evidence="2" id="KW-1185">Reference proteome</keyword>
<dbReference type="Gene3D" id="3.90.1470.20">
    <property type="match status" value="1"/>
</dbReference>
<keyword evidence="1" id="KW-0378">Hydrolase</keyword>
<dbReference type="EMBL" id="JAAXYO010000028">
    <property type="protein sequence ID" value="MBU2786843.1"/>
    <property type="molecule type" value="Genomic_DNA"/>
</dbReference>
<evidence type="ECO:0000313" key="1">
    <source>
        <dbReference type="EMBL" id="MBU2786843.1"/>
    </source>
</evidence>
<comment type="caution">
    <text evidence="1">The sequence shown here is derived from an EMBL/GenBank/DDBJ whole genome shotgun (WGS) entry which is preliminary data.</text>
</comment>
<dbReference type="PANTHER" id="PTHR43344:SF21">
    <property type="entry name" value="POLYOL PHOSPHATE PHOSPHATASE PYP1"/>
    <property type="match status" value="1"/>
</dbReference>
<sequence length="210" mass="23816">MAERLIFCDFDGTILVEEIFRDLMRSYAPEISARVLPEILALRKSLRQGLIEILSTIPSQKWPEMESFVLDNSHLRAGFEEFLAALLGLGWELLVVTGGFTRMAELVLAPLRGQIRAIHGLEVDLSGPTLRVFSPWEDDEELVVKRAIYAQYQPAAAVCIGDSVTDLRLARECPRVFARNGLQDYLRAENRAFTPFDDFHDVLTALEKHR</sequence>
<reference evidence="1" key="1">
    <citation type="journal article" date="2021" name="ISME J.">
        <title>Genomic evolution of the class Acidithiobacillia: deep-branching Proteobacteria living in extreme acidic conditions.</title>
        <authorList>
            <person name="Moya-Beltran A."/>
            <person name="Beard S."/>
            <person name="Rojas-Villalobos C."/>
            <person name="Issotta F."/>
            <person name="Gallardo Y."/>
            <person name="Ulloa R."/>
            <person name="Giaveno A."/>
            <person name="Degli Esposti M."/>
            <person name="Johnson D.B."/>
            <person name="Quatrini R."/>
        </authorList>
    </citation>
    <scope>NUCLEOTIDE SEQUENCE</scope>
    <source>
        <strain evidence="1">VAN18-1</strain>
    </source>
</reference>
<name>A0AAE3CII4_9PROT</name>
<protein>
    <submittedName>
        <fullName evidence="1">HAD family hydrolase</fullName>
    </submittedName>
</protein>
<proteinExistence type="predicted"/>
<dbReference type="GO" id="GO:0006564">
    <property type="term" value="P:L-serine biosynthetic process"/>
    <property type="evidence" value="ECO:0007669"/>
    <property type="project" value="TreeGrafter"/>
</dbReference>
<dbReference type="InterPro" id="IPR023214">
    <property type="entry name" value="HAD_sf"/>
</dbReference>
<dbReference type="Proteomes" id="UP001197378">
    <property type="component" value="Unassembled WGS sequence"/>
</dbReference>
<gene>
    <name evidence="1" type="ORF">HFQ13_01215</name>
</gene>
<dbReference type="GO" id="GO:0005737">
    <property type="term" value="C:cytoplasm"/>
    <property type="evidence" value="ECO:0007669"/>
    <property type="project" value="TreeGrafter"/>
</dbReference>
<evidence type="ECO:0000313" key="2">
    <source>
        <dbReference type="Proteomes" id="UP001197378"/>
    </source>
</evidence>
<dbReference type="SUPFAM" id="SSF56784">
    <property type="entry name" value="HAD-like"/>
    <property type="match status" value="1"/>
</dbReference>